<dbReference type="RefSeq" id="WP_145363375.1">
    <property type="nucleotide sequence ID" value="NZ_CP036268.1"/>
</dbReference>
<keyword evidence="1" id="KW-0732">Signal</keyword>
<sequence precursor="true">MSRTKHRRISVTVAVALLCALSCGCSSVQKWNPYAGKPVDVLGPGATKEEVVALVNRSASRMTGWRSTDVKVKAKGVPISLSANMAVESPRGFRMVAESIRGYEADFGSNDERLWFWIRSAPYKHVFTCKHEEMNGIQDRMPVPFRADWMMEVLGVVPLDPEGVQLETDPGDPKLLQLLSHVELNDGRTAVRMVTVDSRTGRVVAHQLWRPEGDLIAQAFLNDYRPDDETGLELPRHIRIEWPEADTDMTLKIGEIEVNPTSVPESTWSLPKMADYPEFDLAAGQMPVVR</sequence>
<evidence type="ECO:0000256" key="1">
    <source>
        <dbReference type="SAM" id="SignalP"/>
    </source>
</evidence>
<dbReference type="KEGG" id="svp:Pan189_16170"/>
<protein>
    <recommendedName>
        <fullName evidence="4">Outer membrane lipoprotein-sorting protein</fullName>
    </recommendedName>
</protein>
<proteinExistence type="predicted"/>
<dbReference type="Proteomes" id="UP000317318">
    <property type="component" value="Chromosome"/>
</dbReference>
<evidence type="ECO:0000313" key="2">
    <source>
        <dbReference type="EMBL" id="QDT37244.1"/>
    </source>
</evidence>
<name>A0A517R095_9PLAN</name>
<reference evidence="2 3" key="1">
    <citation type="submission" date="2019-02" db="EMBL/GenBank/DDBJ databases">
        <title>Deep-cultivation of Planctomycetes and their phenomic and genomic characterization uncovers novel biology.</title>
        <authorList>
            <person name="Wiegand S."/>
            <person name="Jogler M."/>
            <person name="Boedeker C."/>
            <person name="Pinto D."/>
            <person name="Vollmers J."/>
            <person name="Rivas-Marin E."/>
            <person name="Kohn T."/>
            <person name="Peeters S.H."/>
            <person name="Heuer A."/>
            <person name="Rast P."/>
            <person name="Oberbeckmann S."/>
            <person name="Bunk B."/>
            <person name="Jeske O."/>
            <person name="Meyerdierks A."/>
            <person name="Storesund J.E."/>
            <person name="Kallscheuer N."/>
            <person name="Luecker S."/>
            <person name="Lage O.M."/>
            <person name="Pohl T."/>
            <person name="Merkel B.J."/>
            <person name="Hornburger P."/>
            <person name="Mueller R.-W."/>
            <person name="Bruemmer F."/>
            <person name="Labrenz M."/>
            <person name="Spormann A.M."/>
            <person name="Op den Camp H."/>
            <person name="Overmann J."/>
            <person name="Amann R."/>
            <person name="Jetten M.S.M."/>
            <person name="Mascher T."/>
            <person name="Medema M.H."/>
            <person name="Devos D.P."/>
            <person name="Kaster A.-K."/>
            <person name="Ovreas L."/>
            <person name="Rohde M."/>
            <person name="Galperin M.Y."/>
            <person name="Jogler C."/>
        </authorList>
    </citation>
    <scope>NUCLEOTIDE SEQUENCE [LARGE SCALE GENOMIC DNA]</scope>
    <source>
        <strain evidence="2 3">Pan189</strain>
    </source>
</reference>
<dbReference type="EMBL" id="CP036268">
    <property type="protein sequence ID" value="QDT37244.1"/>
    <property type="molecule type" value="Genomic_DNA"/>
</dbReference>
<feature type="chain" id="PRO_5022131938" description="Outer membrane lipoprotein-sorting protein" evidence="1">
    <location>
        <begin position="31"/>
        <end position="290"/>
    </location>
</feature>
<dbReference type="PROSITE" id="PS51257">
    <property type="entry name" value="PROKAR_LIPOPROTEIN"/>
    <property type="match status" value="1"/>
</dbReference>
<dbReference type="OrthoDB" id="279598at2"/>
<organism evidence="2 3">
    <name type="scientific">Stratiformator vulcanicus</name>
    <dbReference type="NCBI Taxonomy" id="2527980"/>
    <lineage>
        <taxon>Bacteria</taxon>
        <taxon>Pseudomonadati</taxon>
        <taxon>Planctomycetota</taxon>
        <taxon>Planctomycetia</taxon>
        <taxon>Planctomycetales</taxon>
        <taxon>Planctomycetaceae</taxon>
        <taxon>Stratiformator</taxon>
    </lineage>
</organism>
<keyword evidence="3" id="KW-1185">Reference proteome</keyword>
<dbReference type="AlphaFoldDB" id="A0A517R095"/>
<feature type="signal peptide" evidence="1">
    <location>
        <begin position="1"/>
        <end position="30"/>
    </location>
</feature>
<evidence type="ECO:0008006" key="4">
    <source>
        <dbReference type="Google" id="ProtNLM"/>
    </source>
</evidence>
<accession>A0A517R095</accession>
<evidence type="ECO:0000313" key="3">
    <source>
        <dbReference type="Proteomes" id="UP000317318"/>
    </source>
</evidence>
<gene>
    <name evidence="2" type="ORF">Pan189_16170</name>
</gene>